<dbReference type="AlphaFoldDB" id="A0A7Y0N4A4"/>
<proteinExistence type="predicted"/>
<evidence type="ECO:0000313" key="1">
    <source>
        <dbReference type="EMBL" id="NMR78080.1"/>
    </source>
</evidence>
<feature type="non-terminal residue" evidence="1">
    <location>
        <position position="1"/>
    </location>
</feature>
<dbReference type="Proteomes" id="UP000565155">
    <property type="component" value="Unassembled WGS sequence"/>
</dbReference>
<name>A0A7Y0N4A4_VIBAL</name>
<organism evidence="1 2">
    <name type="scientific">Vibrio alginolyticus</name>
    <dbReference type="NCBI Taxonomy" id="663"/>
    <lineage>
        <taxon>Bacteria</taxon>
        <taxon>Pseudomonadati</taxon>
        <taxon>Pseudomonadota</taxon>
        <taxon>Gammaproteobacteria</taxon>
        <taxon>Vibrionales</taxon>
        <taxon>Vibrionaceae</taxon>
        <taxon>Vibrio</taxon>
    </lineage>
</organism>
<accession>A0A7Y0N4A4</accession>
<protein>
    <submittedName>
        <fullName evidence="1">Uncharacterized protein</fullName>
    </submittedName>
</protein>
<gene>
    <name evidence="1" type="ORF">HKB35_31365</name>
</gene>
<evidence type="ECO:0000313" key="2">
    <source>
        <dbReference type="Proteomes" id="UP000565155"/>
    </source>
</evidence>
<comment type="caution">
    <text evidence="1">The sequence shown here is derived from an EMBL/GenBank/DDBJ whole genome shotgun (WGS) entry which is preliminary data.</text>
</comment>
<reference evidence="1 2" key="1">
    <citation type="submission" date="2020-04" db="EMBL/GenBank/DDBJ databases">
        <title>Whole-genome sequencing of Vibrio spp. from China reveals different genetic environments of blaCTX-M-14 among diverse lineages.</title>
        <authorList>
            <person name="Zheng Z."/>
            <person name="Ye L."/>
            <person name="Chen S."/>
        </authorList>
    </citation>
    <scope>NUCLEOTIDE SEQUENCE [LARGE SCALE GENOMIC DNA]</scope>
    <source>
        <strain evidence="1 2">Vb1636</strain>
    </source>
</reference>
<sequence length="46" mass="5089">PEYENNFSVNFGIQGFATNQSTGTAVKELDGSDNAIKYGRPFYLNN</sequence>
<dbReference type="EMBL" id="JABCMA010001360">
    <property type="protein sequence ID" value="NMR78080.1"/>
    <property type="molecule type" value="Genomic_DNA"/>
</dbReference>